<proteinExistence type="predicted"/>
<dbReference type="AlphaFoldDB" id="A0A166S250"/>
<dbReference type="EMBL" id="LFIV01000095">
    <property type="protein sequence ID" value="KZL70121.1"/>
    <property type="molecule type" value="Genomic_DNA"/>
</dbReference>
<gene>
    <name evidence="1" type="ORF">CT0861_00508</name>
</gene>
<evidence type="ECO:0000313" key="2">
    <source>
        <dbReference type="Proteomes" id="UP000076552"/>
    </source>
</evidence>
<organism evidence="1 2">
    <name type="scientific">Colletotrichum tofieldiae</name>
    <dbReference type="NCBI Taxonomy" id="708197"/>
    <lineage>
        <taxon>Eukaryota</taxon>
        <taxon>Fungi</taxon>
        <taxon>Dikarya</taxon>
        <taxon>Ascomycota</taxon>
        <taxon>Pezizomycotina</taxon>
        <taxon>Sordariomycetes</taxon>
        <taxon>Hypocreomycetidae</taxon>
        <taxon>Glomerellales</taxon>
        <taxon>Glomerellaceae</taxon>
        <taxon>Colletotrichum</taxon>
        <taxon>Colletotrichum spaethianum species complex</taxon>
    </lineage>
</organism>
<protein>
    <submittedName>
        <fullName evidence="1">Uncharacterized protein</fullName>
    </submittedName>
</protein>
<keyword evidence="2" id="KW-1185">Reference proteome</keyword>
<evidence type="ECO:0000313" key="1">
    <source>
        <dbReference type="EMBL" id="KZL70121.1"/>
    </source>
</evidence>
<dbReference type="Proteomes" id="UP000076552">
    <property type="component" value="Unassembled WGS sequence"/>
</dbReference>
<reference evidence="1 2" key="1">
    <citation type="submission" date="2015-06" db="EMBL/GenBank/DDBJ databases">
        <title>Survival trade-offs in plant roots during colonization by closely related pathogenic and mutualistic fungi.</title>
        <authorList>
            <person name="Hacquard S."/>
            <person name="Kracher B."/>
            <person name="Hiruma K."/>
            <person name="Weinman A."/>
            <person name="Muench P."/>
            <person name="Garrido Oter R."/>
            <person name="Ver Loren van Themaat E."/>
            <person name="Dallerey J.-F."/>
            <person name="Damm U."/>
            <person name="Henrissat B."/>
            <person name="Lespinet O."/>
            <person name="Thon M."/>
            <person name="Kemen E."/>
            <person name="McHardy A.C."/>
            <person name="Schulze-Lefert P."/>
            <person name="O'Connell R.J."/>
        </authorList>
    </citation>
    <scope>NUCLEOTIDE SEQUENCE [LARGE SCALE GENOMIC DNA]</scope>
    <source>
        <strain evidence="1 2">0861</strain>
    </source>
</reference>
<comment type="caution">
    <text evidence="1">The sequence shown here is derived from an EMBL/GenBank/DDBJ whole genome shotgun (WGS) entry which is preliminary data.</text>
</comment>
<accession>A0A166S250</accession>
<name>A0A166S250_9PEZI</name>
<sequence length="668" mass="67786">MPIHSCFLARDGTGSRGIFATTVVSLAVHPLDPLRLPLHRRGFNLLHDGQLVQHIPDQTTAPIQHSLQARHLGLAATAAATLVLSYLGVLELPQLGIPAPELSGERRGLFLPARVEPPAEADVRVGVEEGRGVGAVLGAGAGGLEVGEGGGPALEGADEAVVLAAGGVEGPEGREEGVEALDPVLEGGGRPAGAGRGLRPPPEGGDVEALGGVCLEAREAGRRRAEGRVPGGEPRARAGVPLGRCLGQVAVQEVQLEELGLQAGRLRGEGDVCGELGGGRGRECCWRVLKAGRRVVGFGGCRGGEVGEACWRRASCGCGLAGGFEGTDVLAVRVGLVADAVVVVVAVEEREGAGGFEEGRSAVAEGGRGLAVDSDVGRDLAGAGPPWLGGRRTVLPLRVATLLARAWPFVGLDVVEDAALFSLEAGRPPDVVGLAVVAAADRVCAPVVDGARLLVEALAGCRARVSPGSLVEDVLVRPERALVLDSGAGGGGPEPADPAPAAAASFCRVDAAPAGWRVGAFRPKSVDMGFGFFFFVAVASETPVVPATLAPETLRVVGRGAARDRGAGSLLGETGRWAEAVGAVAAAAAAAAAVELDAAAGAVEVAGRSVEEPCVGFRSERVRARDDMMSWRSCGYPVLLLAFAWDAIGDAGSACWALGRGQKAGEAR</sequence>